<feature type="region of interest" description="Disordered" evidence="1">
    <location>
        <begin position="81"/>
        <end position="180"/>
    </location>
</feature>
<feature type="transmembrane region" description="Helical" evidence="2">
    <location>
        <begin position="12"/>
        <end position="33"/>
    </location>
</feature>
<reference evidence="3 4" key="1">
    <citation type="submission" date="2024-08" db="EMBL/GenBank/DDBJ databases">
        <title>Two novel Cytobacillus novel species.</title>
        <authorList>
            <person name="Liu G."/>
        </authorList>
    </citation>
    <scope>NUCLEOTIDE SEQUENCE [LARGE SCALE GENOMIC DNA]</scope>
    <source>
        <strain evidence="3 4">FJAT-53684</strain>
    </source>
</reference>
<evidence type="ECO:0000313" key="3">
    <source>
        <dbReference type="EMBL" id="MFE8698520.1"/>
    </source>
</evidence>
<evidence type="ECO:0000256" key="1">
    <source>
        <dbReference type="SAM" id="MobiDB-lite"/>
    </source>
</evidence>
<gene>
    <name evidence="3" type="ORF">ACFYKT_19675</name>
</gene>
<protein>
    <submittedName>
        <fullName evidence="3">Uncharacterized protein</fullName>
    </submittedName>
</protein>
<proteinExistence type="predicted"/>
<feature type="compositionally biased region" description="Low complexity" evidence="1">
    <location>
        <begin position="133"/>
        <end position="142"/>
    </location>
</feature>
<name>A0ABW6K6F1_9BACI</name>
<sequence length="432" mass="44722">MSKRGKLFTRRIAAGFMVAFIVVISFLPSLAFATGNFQTGNFKPGTFSTGTFNPGNFSTGNFNLGNFNPGTFTPGDFVPGEFTPGQFTPGEFTPGDYAPGEFSPGQFTPGDTSPGNITGGGPSTNPEGGNGGSFPPSSFNPPYIDLPGNVEHPNGDNSNFDPNSLNPGNPDSNTSPKFPFEDDPNYNTIKFITDSMIFPAIEGLDKHTLVDIDWDKYGQDFHMGLSQSILKNQLENVFKDDSLLSGVGNLGLDIWSGVDHAKHLGGFLNSWTDIKSAWNAATTGGSFSSAASGTGTFLSNATKSFDMGTGIAGKAAPWMAAVSTGISGAETIMNFANGNNVDGFASLGETLMSGAVVLSATGVGAPIAAGVAVVGGVLWAGAMVVKHKETIVKAAKKVGQGIKKAAKFVGDTVKGGIDAVKSGFKKVAGWFG</sequence>
<dbReference type="Proteomes" id="UP001601058">
    <property type="component" value="Unassembled WGS sequence"/>
</dbReference>
<feature type="compositionally biased region" description="Polar residues" evidence="1">
    <location>
        <begin position="105"/>
        <end position="116"/>
    </location>
</feature>
<accession>A0ABW6K6F1</accession>
<feature type="compositionally biased region" description="Polar residues" evidence="1">
    <location>
        <begin position="155"/>
        <end position="176"/>
    </location>
</feature>
<keyword evidence="4" id="KW-1185">Reference proteome</keyword>
<organism evidence="3 4">
    <name type="scientific">Cytobacillus mangrovibacter</name>
    <dbReference type="NCBI Taxonomy" id="3299024"/>
    <lineage>
        <taxon>Bacteria</taxon>
        <taxon>Bacillati</taxon>
        <taxon>Bacillota</taxon>
        <taxon>Bacilli</taxon>
        <taxon>Bacillales</taxon>
        <taxon>Bacillaceae</taxon>
        <taxon>Cytobacillus</taxon>
    </lineage>
</organism>
<comment type="caution">
    <text evidence="3">The sequence shown here is derived from an EMBL/GenBank/DDBJ whole genome shotgun (WGS) entry which is preliminary data.</text>
</comment>
<dbReference type="EMBL" id="JBIACJ010000016">
    <property type="protein sequence ID" value="MFE8698520.1"/>
    <property type="molecule type" value="Genomic_DNA"/>
</dbReference>
<keyword evidence="2" id="KW-0472">Membrane</keyword>
<evidence type="ECO:0000313" key="4">
    <source>
        <dbReference type="Proteomes" id="UP001601058"/>
    </source>
</evidence>
<evidence type="ECO:0000256" key="2">
    <source>
        <dbReference type="SAM" id="Phobius"/>
    </source>
</evidence>
<keyword evidence="2" id="KW-1133">Transmembrane helix</keyword>
<keyword evidence="2" id="KW-0812">Transmembrane</keyword>
<feature type="compositionally biased region" description="Gly residues" evidence="1">
    <location>
        <begin position="117"/>
        <end position="132"/>
    </location>
</feature>